<proteinExistence type="predicted"/>
<dbReference type="AlphaFoldDB" id="A0A4R8S134"/>
<dbReference type="Proteomes" id="UP000295117">
    <property type="component" value="Unassembled WGS sequence"/>
</dbReference>
<name>A0A4R8S134_9MYCO</name>
<evidence type="ECO:0000313" key="2">
    <source>
        <dbReference type="Proteomes" id="UP000295117"/>
    </source>
</evidence>
<gene>
    <name evidence="1" type="ORF">DE4585_01694</name>
</gene>
<dbReference type="RefSeq" id="WP_191989026.1">
    <property type="nucleotide sequence ID" value="NZ_PECH01000006.1"/>
</dbReference>
<dbReference type="EMBL" id="PECH01000006">
    <property type="protein sequence ID" value="TDZ82902.1"/>
    <property type="molecule type" value="Genomic_DNA"/>
</dbReference>
<evidence type="ECO:0000313" key="1">
    <source>
        <dbReference type="EMBL" id="TDZ82902.1"/>
    </source>
</evidence>
<reference evidence="1 2" key="1">
    <citation type="journal article" date="2019" name="Sci. Rep.">
        <title>Extended insight into the Mycobacterium chelonae-abscessus complex through whole genome sequencing of Mycobacterium salmoniphilum outbreak and Mycobacterium salmoniphilum-like strains.</title>
        <authorList>
            <person name="Behra P.R.K."/>
            <person name="Das S."/>
            <person name="Pettersson B.M.F."/>
            <person name="Shirreff L."/>
            <person name="DuCote T."/>
            <person name="Jacobsson K.G."/>
            <person name="Ennis D.G."/>
            <person name="Kirsebom L.A."/>
        </authorList>
    </citation>
    <scope>NUCLEOTIDE SEQUENCE [LARGE SCALE GENOMIC DNA]</scope>
    <source>
        <strain evidence="1 2">DE 4585</strain>
    </source>
</reference>
<accession>A0A4R8S134</accession>
<protein>
    <submittedName>
        <fullName evidence="1">Uncharacterized protein</fullName>
    </submittedName>
</protein>
<sequence>MSNTPESSIGLQTVAAVIREYVDGLAPVAAPELDEWLNALEIPQGWDAVPLPHEPRPARLTVCGPRPEGGYLATETLSIFHFTGSAPRRFASRYADRWLVDSGAESVGTYSLMPPTVDVEAVRCTGFMTVDDRRVWVQSSIYLAGSPTPGNGILVEQVFIVESGYRARIRDDIADLGDAVQERFVNRCTSIET</sequence>
<organism evidence="1 2">
    <name type="scientific">Mycobacteroides salmoniphilum</name>
    <dbReference type="NCBI Taxonomy" id="404941"/>
    <lineage>
        <taxon>Bacteria</taxon>
        <taxon>Bacillati</taxon>
        <taxon>Actinomycetota</taxon>
        <taxon>Actinomycetes</taxon>
        <taxon>Mycobacteriales</taxon>
        <taxon>Mycobacteriaceae</taxon>
        <taxon>Mycobacteroides</taxon>
    </lineage>
</organism>
<comment type="caution">
    <text evidence="1">The sequence shown here is derived from an EMBL/GenBank/DDBJ whole genome shotgun (WGS) entry which is preliminary data.</text>
</comment>